<reference evidence="3 4" key="1">
    <citation type="submission" date="2019-08" db="EMBL/GenBank/DDBJ databases">
        <authorList>
            <person name="Karlyshev A.V."/>
        </authorList>
    </citation>
    <scope>NUCLEOTIDE SEQUENCE [LARGE SCALE GENOMIC DNA]</scope>
    <source>
        <strain evidence="3 4">Alg18-2.2</strain>
    </source>
</reference>
<dbReference type="EMBL" id="VRTS01000001">
    <property type="protein sequence ID" value="TXK65595.1"/>
    <property type="molecule type" value="Genomic_DNA"/>
</dbReference>
<keyword evidence="4" id="KW-1185">Reference proteome</keyword>
<dbReference type="Gene3D" id="2.130.10.10">
    <property type="entry name" value="YVTN repeat-like/Quinoprotein amine dehydrogenase"/>
    <property type="match status" value="3"/>
</dbReference>
<dbReference type="Pfam" id="PF14870">
    <property type="entry name" value="PSII_BNR"/>
    <property type="match status" value="1"/>
</dbReference>
<dbReference type="PANTHER" id="PTHR12106:SF27">
    <property type="entry name" value="SORTILIN-RELATED RECEPTOR"/>
    <property type="match status" value="1"/>
</dbReference>
<dbReference type="InterPro" id="IPR050310">
    <property type="entry name" value="VPS10-sortilin"/>
</dbReference>
<feature type="signal peptide" evidence="1">
    <location>
        <begin position="1"/>
        <end position="28"/>
    </location>
</feature>
<evidence type="ECO:0000313" key="3">
    <source>
        <dbReference type="EMBL" id="TXK65595.1"/>
    </source>
</evidence>
<dbReference type="SUPFAM" id="SSF110296">
    <property type="entry name" value="Oligoxyloglucan reducing end-specific cellobiohydrolase"/>
    <property type="match status" value="3"/>
</dbReference>
<feature type="chain" id="PRO_5023002781" description="Photosynthesis system II assembly factor Ycf48/Hcf136-like domain-containing protein" evidence="1">
    <location>
        <begin position="29"/>
        <end position="795"/>
    </location>
</feature>
<evidence type="ECO:0000256" key="1">
    <source>
        <dbReference type="SAM" id="SignalP"/>
    </source>
</evidence>
<dbReference type="Proteomes" id="UP000321248">
    <property type="component" value="Unassembled WGS sequence"/>
</dbReference>
<gene>
    <name evidence="3" type="ORF">FU658_00185</name>
</gene>
<feature type="domain" description="Photosynthesis system II assembly factor Ycf48/Hcf136-like" evidence="2">
    <location>
        <begin position="115"/>
        <end position="386"/>
    </location>
</feature>
<evidence type="ECO:0000313" key="4">
    <source>
        <dbReference type="Proteomes" id="UP000321248"/>
    </source>
</evidence>
<sequence length="795" mass="86386">MQSSLFRRIPTFLVLAAGTALLLGPTQAASETERRSRSIEQATPAVELPVLGDGDSYSPWVYLGPDYAPVSALAVSPQNPEALLASIDGLDEIPVAYTAYLSVNDGEEWTHTPFRAPTLHVAYTPQGNLLALGVRRVEYSEDGGQTWSSHSMDPIGSFMYHYSQVDFRDDGQGDLWIRTGRFPESEVLRVAQDFSEWNDVTPPMPEGFYIHRIAVSHQELGTVAVAATSNSGQQTRVWITTDDGATWTMGGSGLPLGNVSDLKWQNGRLLLAMGPRCCSSHSGLFASNDVGLTFQALWAGSSHAPVNTVTFDPDDDRRLWIATEYEGIHYSDDAGLTWAAGIGGTFGLQIRLVHFDPATSRLWAALGNDGLFVSEDGGGSFERRSVGLNALPVTDIASVAGAPHRMAMSAESTTIGRSRLLLSQDGGVSWDFKDHAYELWASRVRYDASGRLHATMHTLSRNVLIRRELDGSWSEVGFEWPSDELGKVVDVHFGQEPGVLLLAGYRQSNSQHPRMPAIWRSGDDGLRWEAVLEGDSESVQIDHLVKLSYPRFTRFIALERSNRPLSPTGRIVLSNDDGRTWDEPAAGPPPFVHGALCQTEDNELYLIADVSQTTKLFSSSDGGVSWVTTGWSHPNSWQDGGPYTALQCGGEPGSIVVGNRLGEMLRSLDAGETFQPFNQGLGLVGDQVNALRTTEAGLYAATVNGLWFNPDVRSGPEKPRMLEATTLRSHMRSRVELAWIGGASSVDIWKDGARVATVENAGQFRTTLLNLGGSGTSAWTVCNAGRQSCSSTVTH</sequence>
<name>A0A5C8L028_9GAMM</name>
<keyword evidence="1" id="KW-0732">Signal</keyword>
<dbReference type="CDD" id="cd15482">
    <property type="entry name" value="Sialidase_non-viral"/>
    <property type="match status" value="1"/>
</dbReference>
<dbReference type="PANTHER" id="PTHR12106">
    <property type="entry name" value="SORTILIN RELATED"/>
    <property type="match status" value="1"/>
</dbReference>
<accession>A0A5C8L028</accession>
<dbReference type="OrthoDB" id="5711096at2"/>
<evidence type="ECO:0000259" key="2">
    <source>
        <dbReference type="Pfam" id="PF14870"/>
    </source>
</evidence>
<dbReference type="AlphaFoldDB" id="A0A5C8L028"/>
<proteinExistence type="predicted"/>
<dbReference type="InterPro" id="IPR028203">
    <property type="entry name" value="PSII_CF48-like_dom"/>
</dbReference>
<organism evidence="3 4">
    <name type="scientific">Alkalisalibacterium limincola</name>
    <dbReference type="NCBI Taxonomy" id="2699169"/>
    <lineage>
        <taxon>Bacteria</taxon>
        <taxon>Pseudomonadati</taxon>
        <taxon>Pseudomonadota</taxon>
        <taxon>Gammaproteobacteria</taxon>
        <taxon>Lysobacterales</taxon>
        <taxon>Lysobacteraceae</taxon>
        <taxon>Alkalisalibacterium</taxon>
    </lineage>
</organism>
<comment type="caution">
    <text evidence="3">The sequence shown here is derived from an EMBL/GenBank/DDBJ whole genome shotgun (WGS) entry which is preliminary data.</text>
</comment>
<dbReference type="InterPro" id="IPR015943">
    <property type="entry name" value="WD40/YVTN_repeat-like_dom_sf"/>
</dbReference>
<protein>
    <recommendedName>
        <fullName evidence="2">Photosynthesis system II assembly factor Ycf48/Hcf136-like domain-containing protein</fullName>
    </recommendedName>
</protein>